<keyword evidence="1" id="KW-0732">Signal</keyword>
<evidence type="ECO:0000256" key="1">
    <source>
        <dbReference type="SAM" id="SignalP"/>
    </source>
</evidence>
<gene>
    <name evidence="2" type="ORF">K402DRAFT_114246</name>
</gene>
<sequence length="92" mass="10957">MSHFLLLWDCRYCHSWLAAQLAAVFVCMGSGIPERSRRCCLSPFLKCCWMERLTLPYHRCYLSVGRFRRRRHYSLQEIQDANVIIRGLHLPI</sequence>
<evidence type="ECO:0000313" key="2">
    <source>
        <dbReference type="EMBL" id="KAF1985286.1"/>
    </source>
</evidence>
<feature type="signal peptide" evidence="1">
    <location>
        <begin position="1"/>
        <end position="18"/>
    </location>
</feature>
<evidence type="ECO:0000313" key="3">
    <source>
        <dbReference type="Proteomes" id="UP000800041"/>
    </source>
</evidence>
<dbReference type="EMBL" id="ML977163">
    <property type="protein sequence ID" value="KAF1985286.1"/>
    <property type="molecule type" value="Genomic_DNA"/>
</dbReference>
<name>A0A6G1GWF1_9PEZI</name>
<keyword evidence="3" id="KW-1185">Reference proteome</keyword>
<protein>
    <recommendedName>
        <fullName evidence="4">Secreted protein</fullName>
    </recommendedName>
</protein>
<organism evidence="2 3">
    <name type="scientific">Aulographum hederae CBS 113979</name>
    <dbReference type="NCBI Taxonomy" id="1176131"/>
    <lineage>
        <taxon>Eukaryota</taxon>
        <taxon>Fungi</taxon>
        <taxon>Dikarya</taxon>
        <taxon>Ascomycota</taxon>
        <taxon>Pezizomycotina</taxon>
        <taxon>Dothideomycetes</taxon>
        <taxon>Pleosporomycetidae</taxon>
        <taxon>Aulographales</taxon>
        <taxon>Aulographaceae</taxon>
    </lineage>
</organism>
<evidence type="ECO:0008006" key="4">
    <source>
        <dbReference type="Google" id="ProtNLM"/>
    </source>
</evidence>
<accession>A0A6G1GWF1</accession>
<dbReference type="AlphaFoldDB" id="A0A6G1GWF1"/>
<feature type="chain" id="PRO_5026352040" description="Secreted protein" evidence="1">
    <location>
        <begin position="19"/>
        <end position="92"/>
    </location>
</feature>
<proteinExistence type="predicted"/>
<dbReference type="Proteomes" id="UP000800041">
    <property type="component" value="Unassembled WGS sequence"/>
</dbReference>
<reference evidence="2" key="1">
    <citation type="journal article" date="2020" name="Stud. Mycol.">
        <title>101 Dothideomycetes genomes: a test case for predicting lifestyles and emergence of pathogens.</title>
        <authorList>
            <person name="Haridas S."/>
            <person name="Albert R."/>
            <person name="Binder M."/>
            <person name="Bloem J."/>
            <person name="Labutti K."/>
            <person name="Salamov A."/>
            <person name="Andreopoulos B."/>
            <person name="Baker S."/>
            <person name="Barry K."/>
            <person name="Bills G."/>
            <person name="Bluhm B."/>
            <person name="Cannon C."/>
            <person name="Castanera R."/>
            <person name="Culley D."/>
            <person name="Daum C."/>
            <person name="Ezra D."/>
            <person name="Gonzalez J."/>
            <person name="Henrissat B."/>
            <person name="Kuo A."/>
            <person name="Liang C."/>
            <person name="Lipzen A."/>
            <person name="Lutzoni F."/>
            <person name="Magnuson J."/>
            <person name="Mondo S."/>
            <person name="Nolan M."/>
            <person name="Ohm R."/>
            <person name="Pangilinan J."/>
            <person name="Park H.-J."/>
            <person name="Ramirez L."/>
            <person name="Alfaro M."/>
            <person name="Sun H."/>
            <person name="Tritt A."/>
            <person name="Yoshinaga Y."/>
            <person name="Zwiers L.-H."/>
            <person name="Turgeon B."/>
            <person name="Goodwin S."/>
            <person name="Spatafora J."/>
            <person name="Crous P."/>
            <person name="Grigoriev I."/>
        </authorList>
    </citation>
    <scope>NUCLEOTIDE SEQUENCE</scope>
    <source>
        <strain evidence="2">CBS 113979</strain>
    </source>
</reference>